<dbReference type="PROSITE" id="PS50934">
    <property type="entry name" value="SWIRM"/>
    <property type="match status" value="1"/>
</dbReference>
<organism evidence="3 4">
    <name type="scientific">Canavalia gladiata</name>
    <name type="common">Sword bean</name>
    <name type="synonym">Dolichos gladiatus</name>
    <dbReference type="NCBI Taxonomy" id="3824"/>
    <lineage>
        <taxon>Eukaryota</taxon>
        <taxon>Viridiplantae</taxon>
        <taxon>Streptophyta</taxon>
        <taxon>Embryophyta</taxon>
        <taxon>Tracheophyta</taxon>
        <taxon>Spermatophyta</taxon>
        <taxon>Magnoliopsida</taxon>
        <taxon>eudicotyledons</taxon>
        <taxon>Gunneridae</taxon>
        <taxon>Pentapetalae</taxon>
        <taxon>rosids</taxon>
        <taxon>fabids</taxon>
        <taxon>Fabales</taxon>
        <taxon>Fabaceae</taxon>
        <taxon>Papilionoideae</taxon>
        <taxon>50 kb inversion clade</taxon>
        <taxon>NPAAA clade</taxon>
        <taxon>indigoferoid/millettioid clade</taxon>
        <taxon>Phaseoleae</taxon>
        <taxon>Canavalia</taxon>
    </lineage>
</organism>
<dbReference type="GO" id="GO:0006338">
    <property type="term" value="P:chromatin remodeling"/>
    <property type="evidence" value="ECO:0007669"/>
    <property type="project" value="TreeGrafter"/>
</dbReference>
<keyword evidence="4" id="KW-1185">Reference proteome</keyword>
<dbReference type="GO" id="GO:0006357">
    <property type="term" value="P:regulation of transcription by RNA polymerase II"/>
    <property type="evidence" value="ECO:0007669"/>
    <property type="project" value="TreeGrafter"/>
</dbReference>
<name>A0AAN9JWF4_CANGL</name>
<dbReference type="GO" id="GO:0005634">
    <property type="term" value="C:nucleus"/>
    <property type="evidence" value="ECO:0007669"/>
    <property type="project" value="TreeGrafter"/>
</dbReference>
<evidence type="ECO:0000256" key="1">
    <source>
        <dbReference type="SAM" id="MobiDB-lite"/>
    </source>
</evidence>
<dbReference type="EMBL" id="JAYMYQ010000011">
    <property type="protein sequence ID" value="KAK7304854.1"/>
    <property type="molecule type" value="Genomic_DNA"/>
</dbReference>
<reference evidence="3 4" key="1">
    <citation type="submission" date="2024-01" db="EMBL/GenBank/DDBJ databases">
        <title>The genomes of 5 underutilized Papilionoideae crops provide insights into root nodulation and disease resistanc.</title>
        <authorList>
            <person name="Jiang F."/>
        </authorList>
    </citation>
    <scope>NUCLEOTIDE SEQUENCE [LARGE SCALE GENOMIC DNA]</scope>
    <source>
        <strain evidence="3">LVBAO_FW01</strain>
        <tissue evidence="3">Leaves</tissue>
    </source>
</reference>
<gene>
    <name evidence="3" type="ORF">VNO77_42745</name>
</gene>
<dbReference type="GO" id="GO:0003682">
    <property type="term" value="F:chromatin binding"/>
    <property type="evidence" value="ECO:0007669"/>
    <property type="project" value="TreeGrafter"/>
</dbReference>
<dbReference type="GO" id="GO:0003713">
    <property type="term" value="F:transcription coactivator activity"/>
    <property type="evidence" value="ECO:0007669"/>
    <property type="project" value="TreeGrafter"/>
</dbReference>
<dbReference type="SUPFAM" id="SSF46689">
    <property type="entry name" value="Homeodomain-like"/>
    <property type="match status" value="1"/>
</dbReference>
<dbReference type="PANTHER" id="PTHR12374">
    <property type="entry name" value="TRANSCRIPTIONAL ADAPTOR 2 ADA2 -RELATED"/>
    <property type="match status" value="1"/>
</dbReference>
<evidence type="ECO:0000313" key="3">
    <source>
        <dbReference type="EMBL" id="KAK7304854.1"/>
    </source>
</evidence>
<dbReference type="InterPro" id="IPR009057">
    <property type="entry name" value="Homeodomain-like_sf"/>
</dbReference>
<feature type="domain" description="SWIRM" evidence="2">
    <location>
        <begin position="137"/>
        <end position="223"/>
    </location>
</feature>
<dbReference type="Gene3D" id="1.10.10.10">
    <property type="entry name" value="Winged helix-like DNA-binding domain superfamily/Winged helix DNA-binding domain"/>
    <property type="match status" value="1"/>
</dbReference>
<comment type="caution">
    <text evidence="3">The sequence shown here is derived from an EMBL/GenBank/DDBJ whole genome shotgun (WGS) entry which is preliminary data.</text>
</comment>
<accession>A0AAN9JWF4</accession>
<evidence type="ECO:0000259" key="2">
    <source>
        <dbReference type="PROSITE" id="PS50934"/>
    </source>
</evidence>
<dbReference type="InterPro" id="IPR007526">
    <property type="entry name" value="SWIRM"/>
</dbReference>
<feature type="region of interest" description="Disordered" evidence="1">
    <location>
        <begin position="1"/>
        <end position="28"/>
    </location>
</feature>
<dbReference type="InterPro" id="IPR036388">
    <property type="entry name" value="WH-like_DNA-bd_sf"/>
</dbReference>
<protein>
    <recommendedName>
        <fullName evidence="2">SWIRM domain-containing protein</fullName>
    </recommendedName>
</protein>
<dbReference type="PANTHER" id="PTHR12374:SF20">
    <property type="entry name" value="TRANSCRIPTIONAL ADAPTER 2-ALPHA"/>
    <property type="match status" value="1"/>
</dbReference>
<evidence type="ECO:0000313" key="4">
    <source>
        <dbReference type="Proteomes" id="UP001367508"/>
    </source>
</evidence>
<dbReference type="FunFam" id="1.10.10.10:FF:000087">
    <property type="entry name" value="Transcriptional adapter 2"/>
    <property type="match status" value="1"/>
</dbReference>
<sequence length="223" mass="24735">MPWQKKNQKTTTRAYRNKNKEPSGSGTEQKVVVKGFDDCQLIPFAVVQFSMEPLALIEEARIAGCVTAAEAYQFIEQKRTKEAELSACKESGQIGTSAKTIQRSNYLKGELESSPRGLQKGATGLFAGVKDSPTVIQAITRSLEEWDISGFVGAELLSESEKNLCKEIRMLPSHYLNMLQTMSLEISKGNVKKKSDAHTLFKVDPNKVDRVYDMLVKKGVVQA</sequence>
<proteinExistence type="predicted"/>
<dbReference type="Proteomes" id="UP001367508">
    <property type="component" value="Unassembled WGS sequence"/>
</dbReference>
<dbReference type="AlphaFoldDB" id="A0AAN9JWF4"/>